<evidence type="ECO:0000259" key="4">
    <source>
        <dbReference type="Pfam" id="PF25876"/>
    </source>
</evidence>
<dbReference type="Gene3D" id="2.40.30.170">
    <property type="match status" value="1"/>
</dbReference>
<dbReference type="Proteomes" id="UP000248168">
    <property type="component" value="Unassembled WGS sequence"/>
</dbReference>
<keyword evidence="3" id="KW-0812">Transmembrane</keyword>
<keyword evidence="2" id="KW-0175">Coiled coil</keyword>
<dbReference type="Pfam" id="PF25876">
    <property type="entry name" value="HH_MFP_RND"/>
    <property type="match status" value="1"/>
</dbReference>
<keyword evidence="3" id="KW-1133">Transmembrane helix</keyword>
<dbReference type="Gene3D" id="2.40.50.100">
    <property type="match status" value="1"/>
</dbReference>
<dbReference type="InParanoid" id="A0A330L1S8"/>
<accession>A0A330L1S8</accession>
<dbReference type="Gene3D" id="1.10.287.470">
    <property type="entry name" value="Helix hairpin bin"/>
    <property type="match status" value="1"/>
</dbReference>
<organism evidence="7 8">
    <name type="scientific">Nitrospira lenta</name>
    <dbReference type="NCBI Taxonomy" id="1436998"/>
    <lineage>
        <taxon>Bacteria</taxon>
        <taxon>Pseudomonadati</taxon>
        <taxon>Nitrospirota</taxon>
        <taxon>Nitrospiria</taxon>
        <taxon>Nitrospirales</taxon>
        <taxon>Nitrospiraceae</taxon>
        <taxon>Nitrospira</taxon>
    </lineage>
</organism>
<dbReference type="InterPro" id="IPR058792">
    <property type="entry name" value="Beta-barrel_RND_2"/>
</dbReference>
<dbReference type="Pfam" id="PF25989">
    <property type="entry name" value="YknX_C"/>
    <property type="match status" value="1"/>
</dbReference>
<dbReference type="InterPro" id="IPR058624">
    <property type="entry name" value="MdtA-like_HH"/>
</dbReference>
<evidence type="ECO:0000256" key="1">
    <source>
        <dbReference type="ARBA" id="ARBA00009477"/>
    </source>
</evidence>
<name>A0A330L1S8_9BACT</name>
<keyword evidence="3" id="KW-0472">Membrane</keyword>
<dbReference type="InterPro" id="IPR006143">
    <property type="entry name" value="RND_pump_MFP"/>
</dbReference>
<dbReference type="GO" id="GO:1990281">
    <property type="term" value="C:efflux pump complex"/>
    <property type="evidence" value="ECO:0007669"/>
    <property type="project" value="TreeGrafter"/>
</dbReference>
<evidence type="ECO:0000259" key="5">
    <source>
        <dbReference type="Pfam" id="PF25954"/>
    </source>
</evidence>
<proteinExistence type="inferred from homology"/>
<keyword evidence="8" id="KW-1185">Reference proteome</keyword>
<reference evidence="8" key="1">
    <citation type="submission" date="2018-04" db="EMBL/GenBank/DDBJ databases">
        <authorList>
            <person name="Lucker S."/>
            <person name="Sakoula D."/>
        </authorList>
    </citation>
    <scope>NUCLEOTIDE SEQUENCE [LARGE SCALE GENOMIC DNA]</scope>
</reference>
<dbReference type="PANTHER" id="PTHR30469:SF38">
    <property type="entry name" value="HLYD FAMILY SECRETION PROTEIN"/>
    <property type="match status" value="1"/>
</dbReference>
<dbReference type="EMBL" id="OUNR01000001">
    <property type="protein sequence ID" value="SPP63721.1"/>
    <property type="molecule type" value="Genomic_DNA"/>
</dbReference>
<feature type="domain" description="Multidrug resistance protein MdtA-like alpha-helical hairpin" evidence="4">
    <location>
        <begin position="145"/>
        <end position="208"/>
    </location>
</feature>
<dbReference type="SUPFAM" id="SSF111369">
    <property type="entry name" value="HlyD-like secretion proteins"/>
    <property type="match status" value="1"/>
</dbReference>
<evidence type="ECO:0000256" key="2">
    <source>
        <dbReference type="SAM" id="Coils"/>
    </source>
</evidence>
<dbReference type="AlphaFoldDB" id="A0A330L1S8"/>
<gene>
    <name evidence="7" type="primary">hlyD</name>
    <name evidence="7" type="ORF">NITLEN_10807</name>
</gene>
<evidence type="ECO:0000313" key="7">
    <source>
        <dbReference type="EMBL" id="SPP63721.1"/>
    </source>
</evidence>
<dbReference type="InterPro" id="IPR058637">
    <property type="entry name" value="YknX-like_C"/>
</dbReference>
<dbReference type="PANTHER" id="PTHR30469">
    <property type="entry name" value="MULTIDRUG RESISTANCE PROTEIN MDTA"/>
    <property type="match status" value="1"/>
</dbReference>
<feature type="domain" description="CusB-like beta-barrel" evidence="5">
    <location>
        <begin position="266"/>
        <end position="337"/>
    </location>
</feature>
<protein>
    <submittedName>
        <fullName evidence="7">Secretion protein HlyD</fullName>
    </submittedName>
</protein>
<feature type="coiled-coil region" evidence="2">
    <location>
        <begin position="190"/>
        <end position="217"/>
    </location>
</feature>
<evidence type="ECO:0000259" key="6">
    <source>
        <dbReference type="Pfam" id="PF25989"/>
    </source>
</evidence>
<dbReference type="Pfam" id="PF25954">
    <property type="entry name" value="Beta-barrel_RND_2"/>
    <property type="match status" value="1"/>
</dbReference>
<evidence type="ECO:0000313" key="8">
    <source>
        <dbReference type="Proteomes" id="UP000248168"/>
    </source>
</evidence>
<dbReference type="GO" id="GO:0015562">
    <property type="term" value="F:efflux transmembrane transporter activity"/>
    <property type="evidence" value="ECO:0007669"/>
    <property type="project" value="TreeGrafter"/>
</dbReference>
<evidence type="ECO:0000256" key="3">
    <source>
        <dbReference type="SAM" id="Phobius"/>
    </source>
</evidence>
<dbReference type="NCBIfam" id="TIGR01730">
    <property type="entry name" value="RND_mfp"/>
    <property type="match status" value="1"/>
</dbReference>
<comment type="similarity">
    <text evidence="1">Belongs to the membrane fusion protein (MFP) (TC 8.A.1) family.</text>
</comment>
<sequence length="423" mass="45233">MSVHPTPERPDPLKVGIHDADLDGLTIQREEQAAKRSPARSGGWRWWLLIVLLAGAVAVWKTGLLDPMPAVEVTAVVRMPAGGVSGLAATGYVVAQRQASIASKGTGRMEYLGVKVGDRVKEGEVIARLEHTDMDALLRQARAKLDVARAQLATAKPEWQDATLHFDRMKSLMEQSFATQSEFDMAGARLRRAAGAVKSAEAAIKAAEAEQQSAEVQVESTIVRAPFDGTVVKKFAEVGEVVAPMAASTLSRGSVVAIADMHSVTVDAEVSESMIHRVQAGQPVEIQLDSVPDHRYRGEVAQVMPIADRAKATILTRVRFLDLDEQVRPELSAKVTFGVRPGAAESMGEEWGVPSTAVVTKSGRSVVLLARDGTIVEQEVQPGAPVKSLTPVRGALSQTDEVVIAPSDSLRSGVAVTVHRRSS</sequence>
<feature type="domain" description="YknX-like C-terminal permuted SH3-like" evidence="6">
    <location>
        <begin position="353"/>
        <end position="418"/>
    </location>
</feature>
<dbReference type="Gene3D" id="2.40.420.20">
    <property type="match status" value="1"/>
</dbReference>
<feature type="transmembrane region" description="Helical" evidence="3">
    <location>
        <begin position="44"/>
        <end position="63"/>
    </location>
</feature>